<dbReference type="Proteomes" id="UP001152799">
    <property type="component" value="Chromosome 8"/>
</dbReference>
<evidence type="ECO:0000313" key="2">
    <source>
        <dbReference type="EMBL" id="CAG9772511.1"/>
    </source>
</evidence>
<organism evidence="2 3">
    <name type="scientific">Ceutorhynchus assimilis</name>
    <name type="common">cabbage seed weevil</name>
    <dbReference type="NCBI Taxonomy" id="467358"/>
    <lineage>
        <taxon>Eukaryota</taxon>
        <taxon>Metazoa</taxon>
        <taxon>Ecdysozoa</taxon>
        <taxon>Arthropoda</taxon>
        <taxon>Hexapoda</taxon>
        <taxon>Insecta</taxon>
        <taxon>Pterygota</taxon>
        <taxon>Neoptera</taxon>
        <taxon>Endopterygota</taxon>
        <taxon>Coleoptera</taxon>
        <taxon>Polyphaga</taxon>
        <taxon>Cucujiformia</taxon>
        <taxon>Curculionidae</taxon>
        <taxon>Ceutorhynchinae</taxon>
        <taxon>Ceutorhynchus</taxon>
    </lineage>
</organism>
<evidence type="ECO:0000256" key="1">
    <source>
        <dbReference type="SAM" id="MobiDB-lite"/>
    </source>
</evidence>
<dbReference type="EMBL" id="OU892284">
    <property type="protein sequence ID" value="CAG9772511.1"/>
    <property type="molecule type" value="Genomic_DNA"/>
</dbReference>
<dbReference type="AlphaFoldDB" id="A0A9N9N1Y8"/>
<evidence type="ECO:0000313" key="3">
    <source>
        <dbReference type="Proteomes" id="UP001152799"/>
    </source>
</evidence>
<name>A0A9N9N1Y8_9CUCU</name>
<keyword evidence="3" id="KW-1185">Reference proteome</keyword>
<accession>A0A9N9N1Y8</accession>
<feature type="compositionally biased region" description="Polar residues" evidence="1">
    <location>
        <begin position="124"/>
        <end position="134"/>
    </location>
</feature>
<sequence>MTEYGNFEENLIQHSSAHFRLHKNLFLIDLISKILETLSVKLAPHLVFPITLVWECHSSKYHRHSKAHFEHSKWEKASNVGDSKSQDSGIHVPVNYEVARYLRVPSTGDEMGHSPGDSGAGISTPGTISSASSNDDLRLAGAVAR</sequence>
<gene>
    <name evidence="2" type="ORF">CEUTPL_LOCUS12920</name>
</gene>
<protein>
    <submittedName>
        <fullName evidence="2">Uncharacterized protein</fullName>
    </submittedName>
</protein>
<feature type="region of interest" description="Disordered" evidence="1">
    <location>
        <begin position="106"/>
        <end position="145"/>
    </location>
</feature>
<reference evidence="2" key="1">
    <citation type="submission" date="2022-01" db="EMBL/GenBank/DDBJ databases">
        <authorList>
            <person name="King R."/>
        </authorList>
    </citation>
    <scope>NUCLEOTIDE SEQUENCE</scope>
</reference>
<proteinExistence type="predicted"/>
<dbReference type="OrthoDB" id="8191083at2759"/>